<accession>W1RUB9</accession>
<evidence type="ECO:0000313" key="2">
    <source>
        <dbReference type="Proteomes" id="UP000018857"/>
    </source>
</evidence>
<sequence length="63" mass="6976">MDSVIGGIGIVFDLTAEFKAILNEILPHEEGQVNADSRALFTTEQDFVVASSQKIMRLVLCFF</sequence>
<keyword evidence="2" id="KW-1185">Reference proteome</keyword>
<reference evidence="1 2" key="1">
    <citation type="journal article" date="2014" name="Genome Announc.">
        <title>Draft Genome Sequence of Marinomonas sp. Strain D104, a Polycyclic Aromatic Hydrocarbon-Degrading Bacterium from the Deep-Sea Sediment of the Arctic Ocean.</title>
        <authorList>
            <person name="Dong C."/>
            <person name="Bai X."/>
            <person name="Lai Q."/>
            <person name="Xie Y."/>
            <person name="Chen X."/>
            <person name="Shao Z."/>
        </authorList>
    </citation>
    <scope>NUCLEOTIDE SEQUENCE [LARGE SCALE GENOMIC DNA]</scope>
    <source>
        <strain evidence="1 2">D104</strain>
    </source>
</reference>
<dbReference type="RefSeq" id="WP_024025098.1">
    <property type="nucleotide sequence ID" value="NZ_AYOZ01000056.1"/>
</dbReference>
<evidence type="ECO:0000313" key="1">
    <source>
        <dbReference type="EMBL" id="ETI58453.1"/>
    </source>
</evidence>
<dbReference type="AlphaFoldDB" id="W1RUB9"/>
<dbReference type="OrthoDB" id="9814866at2"/>
<name>W1RUB9_9GAMM</name>
<organism evidence="1 2">
    <name type="scientific">Marinomonas profundimaris</name>
    <dbReference type="NCBI Taxonomy" id="1208321"/>
    <lineage>
        <taxon>Bacteria</taxon>
        <taxon>Pseudomonadati</taxon>
        <taxon>Pseudomonadota</taxon>
        <taxon>Gammaproteobacteria</taxon>
        <taxon>Oceanospirillales</taxon>
        <taxon>Oceanospirillaceae</taxon>
        <taxon>Marinomonas</taxon>
    </lineage>
</organism>
<dbReference type="EMBL" id="AYOZ01000056">
    <property type="protein sequence ID" value="ETI58453.1"/>
    <property type="molecule type" value="Genomic_DNA"/>
</dbReference>
<dbReference type="PATRIC" id="fig|1208321.3.peg.3041"/>
<protein>
    <submittedName>
        <fullName evidence="1">Uncharacterized protein</fullName>
    </submittedName>
</protein>
<dbReference type="Proteomes" id="UP000018857">
    <property type="component" value="Unassembled WGS sequence"/>
</dbReference>
<proteinExistence type="predicted"/>
<gene>
    <name evidence="1" type="ORF">D104_15275</name>
</gene>
<comment type="caution">
    <text evidence="1">The sequence shown here is derived from an EMBL/GenBank/DDBJ whole genome shotgun (WGS) entry which is preliminary data.</text>
</comment>